<keyword evidence="3" id="KW-1185">Reference proteome</keyword>
<gene>
    <name evidence="2" type="ORF">T12_14473</name>
    <name evidence="1" type="ORF">T12_16381</name>
</gene>
<protein>
    <submittedName>
        <fullName evidence="2">Uncharacterized protein</fullName>
    </submittedName>
</protein>
<dbReference type="Proteomes" id="UP000054783">
    <property type="component" value="Unassembled WGS sequence"/>
</dbReference>
<reference evidence="2 3" key="1">
    <citation type="submission" date="2015-01" db="EMBL/GenBank/DDBJ databases">
        <title>Evolution of Trichinella species and genotypes.</title>
        <authorList>
            <person name="Korhonen P.K."/>
            <person name="Edoardo P."/>
            <person name="Giuseppe L.R."/>
            <person name="Gasser R.B."/>
        </authorList>
    </citation>
    <scope>NUCLEOTIDE SEQUENCE [LARGE SCALE GENOMIC DNA]</scope>
    <source>
        <strain evidence="2">ISS2496</strain>
    </source>
</reference>
<evidence type="ECO:0000313" key="1">
    <source>
        <dbReference type="EMBL" id="KRY11920.1"/>
    </source>
</evidence>
<name>A0A0V0ZMP0_9BILA</name>
<sequence>MTSKSNSPNRFSQPATCLSGSRTFRSHLSELWFVRAMNFLPYRYGQIWWVGQASASISLRIPQ</sequence>
<organism evidence="2 3">
    <name type="scientific">Trichinella patagoniensis</name>
    <dbReference type="NCBI Taxonomy" id="990121"/>
    <lineage>
        <taxon>Eukaryota</taxon>
        <taxon>Metazoa</taxon>
        <taxon>Ecdysozoa</taxon>
        <taxon>Nematoda</taxon>
        <taxon>Enoplea</taxon>
        <taxon>Dorylaimia</taxon>
        <taxon>Trichinellida</taxon>
        <taxon>Trichinellidae</taxon>
        <taxon>Trichinella</taxon>
    </lineage>
</organism>
<comment type="caution">
    <text evidence="2">The sequence shown here is derived from an EMBL/GenBank/DDBJ whole genome shotgun (WGS) entry which is preliminary data.</text>
</comment>
<evidence type="ECO:0000313" key="2">
    <source>
        <dbReference type="EMBL" id="KRY13765.1"/>
    </source>
</evidence>
<accession>A0A0V0ZMP0</accession>
<evidence type="ECO:0000313" key="3">
    <source>
        <dbReference type="Proteomes" id="UP000054783"/>
    </source>
</evidence>
<proteinExistence type="predicted"/>
<dbReference type="EMBL" id="JYDQ01000179">
    <property type="protein sequence ID" value="KRY11920.1"/>
    <property type="molecule type" value="Genomic_DNA"/>
</dbReference>
<dbReference type="EMBL" id="JYDQ01000131">
    <property type="protein sequence ID" value="KRY13765.1"/>
    <property type="molecule type" value="Genomic_DNA"/>
</dbReference>
<dbReference type="AlphaFoldDB" id="A0A0V0ZMP0"/>